<dbReference type="SUPFAM" id="SSF140453">
    <property type="entry name" value="EsxAB dimer-like"/>
    <property type="match status" value="1"/>
</dbReference>
<sequence>MSTQITIDSEQVLAIASQIESDNQQLQQLLNDSKATVDSLSSYWMGRASDETRASYESFANKFFQSYYDVLNQYVKFLRNNVAMQYEQTEQVNTQLADAFK</sequence>
<accession>A0A098B7W1</accession>
<dbReference type="InterPro" id="IPR036689">
    <property type="entry name" value="ESAT-6-like_sf"/>
</dbReference>
<protein>
    <submittedName>
        <fullName evidence="1">Type VII secretion system ESAT-6-like</fullName>
    </submittedName>
</protein>
<proteinExistence type="predicted"/>
<dbReference type="PATRIC" id="fig|49338.4.peg.5457"/>
<gene>
    <name evidence="1" type="ORF">DPCES_5072</name>
</gene>
<dbReference type="RefSeq" id="WP_208926616.1">
    <property type="nucleotide sequence ID" value="NZ_LK996017.1"/>
</dbReference>
<dbReference type="AlphaFoldDB" id="A0A098B7W1"/>
<evidence type="ECO:0000313" key="1">
    <source>
        <dbReference type="EMBL" id="CDX04958.1"/>
    </source>
</evidence>
<dbReference type="Pfam" id="PF06013">
    <property type="entry name" value="WXG100"/>
    <property type="match status" value="1"/>
</dbReference>
<dbReference type="InterPro" id="IPR010310">
    <property type="entry name" value="T7SS_ESAT-6-like"/>
</dbReference>
<dbReference type="Gene3D" id="1.10.287.1060">
    <property type="entry name" value="ESAT-6-like"/>
    <property type="match status" value="1"/>
</dbReference>
<dbReference type="EMBL" id="LK996017">
    <property type="protein sequence ID" value="CDX04958.1"/>
    <property type="molecule type" value="Genomic_DNA"/>
</dbReference>
<name>A0A098B7W1_DESHA</name>
<reference evidence="1" key="1">
    <citation type="submission" date="2014-07" db="EMBL/GenBank/DDBJ databases">
        <authorList>
            <person name="Hornung V.Bastian."/>
        </authorList>
    </citation>
    <scope>NUCLEOTIDE SEQUENCE</scope>
    <source>
        <strain evidence="1">PCE-S</strain>
    </source>
</reference>
<organism evidence="1">
    <name type="scientific">Desulfitobacterium hafniense</name>
    <name type="common">Desulfitobacterium frappieri</name>
    <dbReference type="NCBI Taxonomy" id="49338"/>
    <lineage>
        <taxon>Bacteria</taxon>
        <taxon>Bacillati</taxon>
        <taxon>Bacillota</taxon>
        <taxon>Clostridia</taxon>
        <taxon>Eubacteriales</taxon>
        <taxon>Desulfitobacteriaceae</taxon>
        <taxon>Desulfitobacterium</taxon>
    </lineage>
</organism>